<name>S9UTW6_9TRYP</name>
<protein>
    <recommendedName>
        <fullName evidence="3">COX assembly mitochondrial protein</fullName>
    </recommendedName>
</protein>
<reference evidence="1 2" key="1">
    <citation type="journal article" date="2013" name="PLoS ONE">
        <title>Predicting the Proteins of Angomonas deanei, Strigomonas culicis and Their Respective Endosymbionts Reveals New Aspects of the Trypanosomatidae Family.</title>
        <authorList>
            <person name="Motta M.C."/>
            <person name="Martins A.C."/>
            <person name="de Souza S.S."/>
            <person name="Catta-Preta C.M."/>
            <person name="Silva R."/>
            <person name="Klein C.C."/>
            <person name="de Almeida L.G."/>
            <person name="de Lima Cunha O."/>
            <person name="Ciapina L.P."/>
            <person name="Brocchi M."/>
            <person name="Colabardini A.C."/>
            <person name="de Araujo Lima B."/>
            <person name="Machado C.R."/>
            <person name="de Almeida Soares C.M."/>
            <person name="Probst C.M."/>
            <person name="de Menezes C.B."/>
            <person name="Thompson C.E."/>
            <person name="Bartholomeu D.C."/>
            <person name="Gradia D.F."/>
            <person name="Pavoni D.P."/>
            <person name="Grisard E.C."/>
            <person name="Fantinatti-Garboggini F."/>
            <person name="Marchini F.K."/>
            <person name="Rodrigues-Luiz G.F."/>
            <person name="Wagner G."/>
            <person name="Goldman G.H."/>
            <person name="Fietto J.L."/>
            <person name="Elias M.C."/>
            <person name="Goldman M.H."/>
            <person name="Sagot M.F."/>
            <person name="Pereira M."/>
            <person name="Stoco P.H."/>
            <person name="de Mendonca-Neto R.P."/>
            <person name="Teixeira S.M."/>
            <person name="Maciel T.E."/>
            <person name="de Oliveira Mendes T.A."/>
            <person name="Urmenyi T.P."/>
            <person name="de Souza W."/>
            <person name="Schenkman S."/>
            <person name="de Vasconcelos A.T."/>
        </authorList>
    </citation>
    <scope>NUCLEOTIDE SEQUENCE [LARGE SCALE GENOMIC DNA]</scope>
</reference>
<accession>S9UTW6</accession>
<evidence type="ECO:0008006" key="3">
    <source>
        <dbReference type="Google" id="ProtNLM"/>
    </source>
</evidence>
<proteinExistence type="predicted"/>
<organism evidence="1 2">
    <name type="scientific">Strigomonas culicis</name>
    <dbReference type="NCBI Taxonomy" id="28005"/>
    <lineage>
        <taxon>Eukaryota</taxon>
        <taxon>Discoba</taxon>
        <taxon>Euglenozoa</taxon>
        <taxon>Kinetoplastea</taxon>
        <taxon>Metakinetoplastina</taxon>
        <taxon>Trypanosomatida</taxon>
        <taxon>Trypanosomatidae</taxon>
        <taxon>Strigomonadinae</taxon>
        <taxon>Strigomonas</taxon>
    </lineage>
</organism>
<dbReference type="Proteomes" id="UP000015354">
    <property type="component" value="Unassembled WGS sequence"/>
</dbReference>
<keyword evidence="2" id="KW-1185">Reference proteome</keyword>
<evidence type="ECO:0000313" key="1">
    <source>
        <dbReference type="EMBL" id="EPY32254.1"/>
    </source>
</evidence>
<dbReference type="EMBL" id="ATMH01002903">
    <property type="protein sequence ID" value="EPY32254.1"/>
    <property type="molecule type" value="Genomic_DNA"/>
</dbReference>
<evidence type="ECO:0000313" key="2">
    <source>
        <dbReference type="Proteomes" id="UP000015354"/>
    </source>
</evidence>
<dbReference type="AlphaFoldDB" id="S9UTW6"/>
<dbReference type="OrthoDB" id="247649at2759"/>
<sequence length="88" mass="10072">MVKVKGGGQTYSIGNGQILDWEDVPESFKKKIKEQKEIVKCVDMRAKAQQCIEDKGFWAAECVTLTEAFHLCQSNELTRTELHPRKDE</sequence>
<gene>
    <name evidence="1" type="ORF">STCU_02903</name>
</gene>
<comment type="caution">
    <text evidence="1">The sequence shown here is derived from an EMBL/GenBank/DDBJ whole genome shotgun (WGS) entry which is preliminary data.</text>
</comment>